<protein>
    <submittedName>
        <fullName evidence="2">Rhodanese-like protein</fullName>
    </submittedName>
</protein>
<dbReference type="PANTHER" id="PTHR10828">
    <property type="entry name" value="M-PHASE INDUCER PHOSPHATASE DUAL SPECIFICITY PHOSPHATASE CDC25"/>
    <property type="match status" value="1"/>
</dbReference>
<dbReference type="STRING" id="1380566.A0A179FKC9"/>
<dbReference type="InterPro" id="IPR001763">
    <property type="entry name" value="Rhodanese-like_dom"/>
</dbReference>
<dbReference type="EMBL" id="LSBJ02000004">
    <property type="protein sequence ID" value="OAQ66022.1"/>
    <property type="molecule type" value="Genomic_DNA"/>
</dbReference>
<dbReference type="SUPFAM" id="SSF52821">
    <property type="entry name" value="Rhodanese/Cell cycle control phosphatase"/>
    <property type="match status" value="1"/>
</dbReference>
<dbReference type="Gene3D" id="3.40.250.10">
    <property type="entry name" value="Rhodanese-like domain"/>
    <property type="match status" value="1"/>
</dbReference>
<dbReference type="GO" id="GO:0005737">
    <property type="term" value="C:cytoplasm"/>
    <property type="evidence" value="ECO:0007669"/>
    <property type="project" value="TreeGrafter"/>
</dbReference>
<dbReference type="Pfam" id="PF00581">
    <property type="entry name" value="Rhodanese"/>
    <property type="match status" value="1"/>
</dbReference>
<name>A0A179FKC9_METCM</name>
<reference evidence="2 3" key="1">
    <citation type="journal article" date="2016" name="PLoS Pathog.">
        <title>Biosynthesis of antibiotic leucinostatins in bio-control fungus Purpureocillium lilacinum and their inhibition on phytophthora revealed by genome mining.</title>
        <authorList>
            <person name="Wang G."/>
            <person name="Liu Z."/>
            <person name="Lin R."/>
            <person name="Li E."/>
            <person name="Mao Z."/>
            <person name="Ling J."/>
            <person name="Yang Y."/>
            <person name="Yin W.B."/>
            <person name="Xie B."/>
        </authorList>
    </citation>
    <scope>NUCLEOTIDE SEQUENCE [LARGE SCALE GENOMIC DNA]</scope>
    <source>
        <strain evidence="2">170</strain>
    </source>
</reference>
<dbReference type="OrthoDB" id="102559at2759"/>
<dbReference type="PROSITE" id="PS50206">
    <property type="entry name" value="RHODANESE_3"/>
    <property type="match status" value="1"/>
</dbReference>
<dbReference type="Proteomes" id="UP000078397">
    <property type="component" value="Unassembled WGS sequence"/>
</dbReference>
<evidence type="ECO:0000313" key="2">
    <source>
        <dbReference type="EMBL" id="OAQ66022.1"/>
    </source>
</evidence>
<dbReference type="AlphaFoldDB" id="A0A179FKC9"/>
<dbReference type="GO" id="GO:0004792">
    <property type="term" value="F:thiosulfate-cyanide sulfurtransferase activity"/>
    <property type="evidence" value="ECO:0007669"/>
    <property type="project" value="EnsemblFungi"/>
</dbReference>
<proteinExistence type="predicted"/>
<dbReference type="FunFam" id="3.40.250.10:FF:000050">
    <property type="entry name" value="Dual specificity phosphatase, putative"/>
    <property type="match status" value="1"/>
</dbReference>
<dbReference type="GO" id="GO:0004725">
    <property type="term" value="F:protein tyrosine phosphatase activity"/>
    <property type="evidence" value="ECO:0007669"/>
    <property type="project" value="TreeGrafter"/>
</dbReference>
<feature type="domain" description="Rhodanese" evidence="1">
    <location>
        <begin position="26"/>
        <end position="132"/>
    </location>
</feature>
<accession>A0A179FKC9</accession>
<organism evidence="2 3">
    <name type="scientific">Pochonia chlamydosporia 170</name>
    <dbReference type="NCBI Taxonomy" id="1380566"/>
    <lineage>
        <taxon>Eukaryota</taxon>
        <taxon>Fungi</taxon>
        <taxon>Dikarya</taxon>
        <taxon>Ascomycota</taxon>
        <taxon>Pezizomycotina</taxon>
        <taxon>Sordariomycetes</taxon>
        <taxon>Hypocreomycetidae</taxon>
        <taxon>Hypocreales</taxon>
        <taxon>Clavicipitaceae</taxon>
        <taxon>Pochonia</taxon>
    </lineage>
</organism>
<dbReference type="PANTHER" id="PTHR10828:SF38">
    <property type="entry name" value="ARSENICAL-RESISTANCE PROTEIN 2-RELATED"/>
    <property type="match status" value="1"/>
</dbReference>
<dbReference type="SMART" id="SM00450">
    <property type="entry name" value="RHOD"/>
    <property type="match status" value="1"/>
</dbReference>
<dbReference type="KEGG" id="pchm:VFPPC_07640"/>
<sequence>MTTIANLRRMSAKSLSEKILAEKDSADTSYAVIDVRDDDHIGGHIKGSTNIPSIQLDAMMPTLVRKLKDKKAVIFHCALSQQRGPSAALKYLREKDGLLKSLGEESAGSGQEVFVLDRGFVGWQQVYGDDERLTEAYVKDLWENY</sequence>
<dbReference type="InterPro" id="IPR036873">
    <property type="entry name" value="Rhodanese-like_dom_sf"/>
</dbReference>
<evidence type="ECO:0000259" key="1">
    <source>
        <dbReference type="PROSITE" id="PS50206"/>
    </source>
</evidence>
<dbReference type="RefSeq" id="XP_018143109.1">
    <property type="nucleotide sequence ID" value="XM_018286463.1"/>
</dbReference>
<gene>
    <name evidence="2" type="ORF">VFPPC_07640</name>
</gene>
<keyword evidence="3" id="KW-1185">Reference proteome</keyword>
<comment type="caution">
    <text evidence="2">The sequence shown here is derived from an EMBL/GenBank/DDBJ whole genome shotgun (WGS) entry which is preliminary data.</text>
</comment>
<dbReference type="GeneID" id="28850457"/>
<dbReference type="GO" id="GO:0005634">
    <property type="term" value="C:nucleus"/>
    <property type="evidence" value="ECO:0007669"/>
    <property type="project" value="TreeGrafter"/>
</dbReference>
<evidence type="ECO:0000313" key="3">
    <source>
        <dbReference type="Proteomes" id="UP000078397"/>
    </source>
</evidence>